<feature type="domain" description="DUF559" evidence="2">
    <location>
        <begin position="3"/>
        <end position="105"/>
    </location>
</feature>
<dbReference type="AlphaFoldDB" id="A0A249MX06"/>
<feature type="region of interest" description="Disordered" evidence="1">
    <location>
        <begin position="108"/>
        <end position="133"/>
    </location>
</feature>
<organism evidence="3 4">
    <name type="scientific">Sphingobium xenophagum</name>
    <dbReference type="NCBI Taxonomy" id="121428"/>
    <lineage>
        <taxon>Bacteria</taxon>
        <taxon>Pseudomonadati</taxon>
        <taxon>Pseudomonadota</taxon>
        <taxon>Alphaproteobacteria</taxon>
        <taxon>Sphingomonadales</taxon>
        <taxon>Sphingomonadaceae</taxon>
        <taxon>Sphingobium</taxon>
    </lineage>
</organism>
<keyword evidence="3" id="KW-0540">Nuclease</keyword>
<reference evidence="3 4" key="1">
    <citation type="submission" date="2017-08" db="EMBL/GenBank/DDBJ databases">
        <title>Whole Genome Sequence of Sphingobium hydrophobicum C1: Insights into Adaption to the Electronic-waste Contaminated Sediment.</title>
        <authorList>
            <person name="Song D."/>
            <person name="Chen X."/>
            <person name="Xu M."/>
        </authorList>
    </citation>
    <scope>NUCLEOTIDE SEQUENCE [LARGE SCALE GENOMIC DNA]</scope>
    <source>
        <strain evidence="3 4">C1</strain>
    </source>
</reference>
<proteinExistence type="predicted"/>
<dbReference type="InterPro" id="IPR011335">
    <property type="entry name" value="Restrct_endonuc-II-like"/>
</dbReference>
<dbReference type="Gene3D" id="3.40.960.10">
    <property type="entry name" value="VSR Endonuclease"/>
    <property type="match status" value="1"/>
</dbReference>
<evidence type="ECO:0000256" key="1">
    <source>
        <dbReference type="SAM" id="MobiDB-lite"/>
    </source>
</evidence>
<dbReference type="KEGG" id="shyd:CJD35_06050"/>
<dbReference type="CDD" id="cd01038">
    <property type="entry name" value="Endonuclease_DUF559"/>
    <property type="match status" value="1"/>
</dbReference>
<protein>
    <submittedName>
        <fullName evidence="3">Endonuclease domain-containing protein</fullName>
    </submittedName>
</protein>
<sequence length="133" mass="14919">MATYARTNRRNPTEPEVRLWSILAHSQLGGYKFRRQAVIGNAIADFLCPRKALVVEIDGHTHVDHSADARRTDQLERLGYHVFRITNDDVMCNLEGVGRALLDCLESLPDRRTPHPNPSPEGEGLSPSQGTEF</sequence>
<name>A0A249MX06_SPHXE</name>
<evidence type="ECO:0000313" key="3">
    <source>
        <dbReference type="EMBL" id="ASY45669.1"/>
    </source>
</evidence>
<keyword evidence="3" id="KW-0255">Endonuclease</keyword>
<dbReference type="InterPro" id="IPR007569">
    <property type="entry name" value="DUF559"/>
</dbReference>
<dbReference type="PANTHER" id="PTHR38590">
    <property type="entry name" value="BLL0828 PROTEIN"/>
    <property type="match status" value="1"/>
</dbReference>
<dbReference type="SUPFAM" id="SSF52980">
    <property type="entry name" value="Restriction endonuclease-like"/>
    <property type="match status" value="1"/>
</dbReference>
<dbReference type="GO" id="GO:0004519">
    <property type="term" value="F:endonuclease activity"/>
    <property type="evidence" value="ECO:0007669"/>
    <property type="project" value="UniProtKB-KW"/>
</dbReference>
<evidence type="ECO:0000259" key="2">
    <source>
        <dbReference type="Pfam" id="PF04480"/>
    </source>
</evidence>
<keyword evidence="3" id="KW-0378">Hydrolase</keyword>
<dbReference type="InterPro" id="IPR047216">
    <property type="entry name" value="Endonuclease_DUF559_bact"/>
</dbReference>
<dbReference type="Proteomes" id="UP000217141">
    <property type="component" value="Chromosome I"/>
</dbReference>
<dbReference type="RefSeq" id="WP_081490937.1">
    <property type="nucleotide sequence ID" value="NZ_CP076556.1"/>
</dbReference>
<dbReference type="EMBL" id="CP022745">
    <property type="protein sequence ID" value="ASY45669.1"/>
    <property type="molecule type" value="Genomic_DNA"/>
</dbReference>
<evidence type="ECO:0000313" key="4">
    <source>
        <dbReference type="Proteomes" id="UP000217141"/>
    </source>
</evidence>
<dbReference type="PANTHER" id="PTHR38590:SF1">
    <property type="entry name" value="BLL0828 PROTEIN"/>
    <property type="match status" value="1"/>
</dbReference>
<dbReference type="Pfam" id="PF04480">
    <property type="entry name" value="DUF559"/>
    <property type="match status" value="1"/>
</dbReference>
<accession>A0A249MX06</accession>
<gene>
    <name evidence="3" type="ORF">CJD35_06050</name>
</gene>